<dbReference type="AlphaFoldDB" id="A0A9D1G164"/>
<dbReference type="InterPro" id="IPR000917">
    <property type="entry name" value="Sulfatase_N"/>
</dbReference>
<dbReference type="Pfam" id="PF00884">
    <property type="entry name" value="Sulfatase"/>
    <property type="match status" value="1"/>
</dbReference>
<name>A0A9D1G164_9FIRM</name>
<reference evidence="2" key="2">
    <citation type="journal article" date="2021" name="PeerJ">
        <title>Extensive microbial diversity within the chicken gut microbiome revealed by metagenomics and culture.</title>
        <authorList>
            <person name="Gilroy R."/>
            <person name="Ravi A."/>
            <person name="Getino M."/>
            <person name="Pursley I."/>
            <person name="Horton D.L."/>
            <person name="Alikhan N.F."/>
            <person name="Baker D."/>
            <person name="Gharbi K."/>
            <person name="Hall N."/>
            <person name="Watson M."/>
            <person name="Adriaenssens E.M."/>
            <person name="Foster-Nyarko E."/>
            <person name="Jarju S."/>
            <person name="Secka A."/>
            <person name="Antonio M."/>
            <person name="Oren A."/>
            <person name="Chaudhuri R.R."/>
            <person name="La Ragione R."/>
            <person name="Hildebrand F."/>
            <person name="Pallen M.J."/>
        </authorList>
    </citation>
    <scope>NUCLEOTIDE SEQUENCE</scope>
    <source>
        <strain evidence="2">13766</strain>
    </source>
</reference>
<organism evidence="2 3">
    <name type="scientific">Candidatus Alectryocaccomicrobium excrementavium</name>
    <dbReference type="NCBI Taxonomy" id="2840668"/>
    <lineage>
        <taxon>Bacteria</taxon>
        <taxon>Bacillati</taxon>
        <taxon>Bacillota</taxon>
        <taxon>Clostridia</taxon>
        <taxon>Candidatus Alectryocaccomicrobium</taxon>
    </lineage>
</organism>
<dbReference type="PANTHER" id="PTHR43751:SF3">
    <property type="entry name" value="SULFATASE N-TERMINAL DOMAIN-CONTAINING PROTEIN"/>
    <property type="match status" value="1"/>
</dbReference>
<proteinExistence type="predicted"/>
<dbReference type="CDD" id="cd16148">
    <property type="entry name" value="sulfatase_like"/>
    <property type="match status" value="1"/>
</dbReference>
<gene>
    <name evidence="2" type="ORF">IAA84_10440</name>
</gene>
<evidence type="ECO:0000259" key="1">
    <source>
        <dbReference type="Pfam" id="PF00884"/>
    </source>
</evidence>
<comment type="caution">
    <text evidence="2">The sequence shown here is derived from an EMBL/GenBank/DDBJ whole genome shotgun (WGS) entry which is preliminary data.</text>
</comment>
<dbReference type="SUPFAM" id="SSF53649">
    <property type="entry name" value="Alkaline phosphatase-like"/>
    <property type="match status" value="1"/>
</dbReference>
<dbReference type="Proteomes" id="UP000824140">
    <property type="component" value="Unassembled WGS sequence"/>
</dbReference>
<sequence>MRILFVDIDTLRPDHMGAYGYHRNTTPNMDRVAAEGMRFDRVYCSDAPCLPSRAALISGQFGIHNGAVGHGGTAADRRLTGAHRGFMDECDTENFTHLFRRAGLHTASISTFAERHSSHWFTAGFNEVINVGKCGNESAEEVLPEALSWVERNGAKDNWYLHLHLWDPHTPYRTPQDFDPFHEEPMNTWITEEIFREHLTLSSPHGLNEIGMYTDAENPAYPKHPGSVRQYSQLRRLIDGYDSGVRYADEAVGKVLDALRAKGVYDDLAIIITADHGENFGELGVYSEHGTADEPTCHIPLIIKWPGVRPGSADAGLHYLLDLVPTVADLLRLPHSPRWDGQSFAPSLTAGVDCGREALVLSQMAHVCQRAVRFGDWLYIRTVHDGFRLFDREMLFNIARDPHEQCDQKALLPEICGEGARKLLDWQETMMESSQSPIDPMWTVLQEGGPYHTVGELSGYVRRLEATGRADKAAQLRGRYRCQSAD</sequence>
<dbReference type="Gene3D" id="3.40.720.10">
    <property type="entry name" value="Alkaline Phosphatase, subunit A"/>
    <property type="match status" value="1"/>
</dbReference>
<dbReference type="EMBL" id="DVJN01000200">
    <property type="protein sequence ID" value="HIS93423.1"/>
    <property type="molecule type" value="Genomic_DNA"/>
</dbReference>
<protein>
    <submittedName>
        <fullName evidence="2">Sulfatase</fullName>
    </submittedName>
</protein>
<dbReference type="PANTHER" id="PTHR43751">
    <property type="entry name" value="SULFATASE"/>
    <property type="match status" value="1"/>
</dbReference>
<evidence type="ECO:0000313" key="2">
    <source>
        <dbReference type="EMBL" id="HIS93423.1"/>
    </source>
</evidence>
<dbReference type="InterPro" id="IPR017850">
    <property type="entry name" value="Alkaline_phosphatase_core_sf"/>
</dbReference>
<reference evidence="2" key="1">
    <citation type="submission" date="2020-10" db="EMBL/GenBank/DDBJ databases">
        <authorList>
            <person name="Gilroy R."/>
        </authorList>
    </citation>
    <scope>NUCLEOTIDE SEQUENCE</scope>
    <source>
        <strain evidence="2">13766</strain>
    </source>
</reference>
<evidence type="ECO:0000313" key="3">
    <source>
        <dbReference type="Proteomes" id="UP000824140"/>
    </source>
</evidence>
<dbReference type="InterPro" id="IPR052701">
    <property type="entry name" value="GAG_Ulvan_Degrading_Sulfatases"/>
</dbReference>
<accession>A0A9D1G164</accession>
<feature type="domain" description="Sulfatase N-terminal" evidence="1">
    <location>
        <begin position="3"/>
        <end position="331"/>
    </location>
</feature>